<keyword evidence="8" id="KW-1185">Reference proteome</keyword>
<comment type="caution">
    <text evidence="7">The sequence shown here is derived from an EMBL/GenBank/DDBJ whole genome shotgun (WGS) entry which is preliminary data.</text>
</comment>
<evidence type="ECO:0000256" key="1">
    <source>
        <dbReference type="ARBA" id="ARBA00004728"/>
    </source>
</evidence>
<dbReference type="EC" id="2.3.1.51" evidence="2"/>
<organism evidence="7 8">
    <name type="scientific">Asbolus verrucosus</name>
    <name type="common">Desert ironclad beetle</name>
    <dbReference type="NCBI Taxonomy" id="1661398"/>
    <lineage>
        <taxon>Eukaryota</taxon>
        <taxon>Metazoa</taxon>
        <taxon>Ecdysozoa</taxon>
        <taxon>Arthropoda</taxon>
        <taxon>Hexapoda</taxon>
        <taxon>Insecta</taxon>
        <taxon>Pterygota</taxon>
        <taxon>Neoptera</taxon>
        <taxon>Endopterygota</taxon>
        <taxon>Coleoptera</taxon>
        <taxon>Polyphaga</taxon>
        <taxon>Cucujiformia</taxon>
        <taxon>Tenebrionidae</taxon>
        <taxon>Pimeliinae</taxon>
        <taxon>Asbolus</taxon>
    </lineage>
</organism>
<dbReference type="GO" id="GO:0006654">
    <property type="term" value="P:phosphatidic acid biosynthetic process"/>
    <property type="evidence" value="ECO:0007669"/>
    <property type="project" value="TreeGrafter"/>
</dbReference>
<dbReference type="Pfam" id="PF01553">
    <property type="entry name" value="Acyltransferase"/>
    <property type="match status" value="1"/>
</dbReference>
<dbReference type="SUPFAM" id="SSF69593">
    <property type="entry name" value="Glycerol-3-phosphate (1)-acyltransferase"/>
    <property type="match status" value="1"/>
</dbReference>
<dbReference type="STRING" id="1661398.A0A482VHR8"/>
<proteinExistence type="predicted"/>
<feature type="transmembrane region" description="Helical" evidence="5">
    <location>
        <begin position="127"/>
        <end position="144"/>
    </location>
</feature>
<reference evidence="7 8" key="1">
    <citation type="submission" date="2017-03" db="EMBL/GenBank/DDBJ databases">
        <title>Genome of the blue death feigning beetle - Asbolus verrucosus.</title>
        <authorList>
            <person name="Rider S.D."/>
        </authorList>
    </citation>
    <scope>NUCLEOTIDE SEQUENCE [LARGE SCALE GENOMIC DNA]</scope>
    <source>
        <strain evidence="7">Butters</strain>
        <tissue evidence="7">Head and leg muscle</tissue>
    </source>
</reference>
<dbReference type="PANTHER" id="PTHR10434:SF11">
    <property type="entry name" value="1-ACYL-SN-GLYCEROL-3-PHOSPHATE ACYLTRANSFERASE"/>
    <property type="match status" value="1"/>
</dbReference>
<evidence type="ECO:0000313" key="8">
    <source>
        <dbReference type="Proteomes" id="UP000292052"/>
    </source>
</evidence>
<gene>
    <name evidence="7" type="ORF">BDFB_013825</name>
</gene>
<name>A0A482VHR8_ASBVE</name>
<dbReference type="OrthoDB" id="202234at2759"/>
<keyword evidence="5" id="KW-1133">Transmembrane helix</keyword>
<evidence type="ECO:0000256" key="5">
    <source>
        <dbReference type="SAM" id="Phobius"/>
    </source>
</evidence>
<feature type="transmembrane region" description="Helical" evidence="5">
    <location>
        <begin position="6"/>
        <end position="21"/>
    </location>
</feature>
<dbReference type="Proteomes" id="UP000292052">
    <property type="component" value="Unassembled WGS sequence"/>
</dbReference>
<evidence type="ECO:0000259" key="6">
    <source>
        <dbReference type="SMART" id="SM00563"/>
    </source>
</evidence>
<dbReference type="GO" id="GO:0003841">
    <property type="term" value="F:1-acylglycerol-3-phosphate O-acyltransferase activity"/>
    <property type="evidence" value="ECO:0007669"/>
    <property type="project" value="UniProtKB-EC"/>
</dbReference>
<dbReference type="InterPro" id="IPR002123">
    <property type="entry name" value="Plipid/glycerol_acylTrfase"/>
</dbReference>
<sequence>MNVSYTEIILAGCILTLPFLYESSHVFRYHLKFFLYYAIVMVNSLLLIPLFVFRPGNVRNLLLASAWCHHISTLLGLRWVVRGREHLEKDRSCIIVSNHQSSLDILGMFDFWHVMDKCTVVAKKELFYAWPFGLGAWLAGLIFIPRMNTEQAKVVMTEAARNIKKDKSTYF</sequence>
<dbReference type="PANTHER" id="PTHR10434">
    <property type="entry name" value="1-ACYL-SN-GLYCEROL-3-PHOSPHATE ACYLTRANSFERASE"/>
    <property type="match status" value="1"/>
</dbReference>
<protein>
    <recommendedName>
        <fullName evidence="2">1-acylglycerol-3-phosphate O-acyltransferase</fullName>
        <ecNumber evidence="2">2.3.1.51</ecNumber>
    </recommendedName>
</protein>
<dbReference type="GO" id="GO:0005783">
    <property type="term" value="C:endoplasmic reticulum"/>
    <property type="evidence" value="ECO:0007669"/>
    <property type="project" value="TreeGrafter"/>
</dbReference>
<feature type="domain" description="Phospholipid/glycerol acyltransferase" evidence="6">
    <location>
        <begin position="93"/>
        <end position="171"/>
    </location>
</feature>
<dbReference type="EMBL" id="QDEB01099851">
    <property type="protein sequence ID" value="RZC32146.1"/>
    <property type="molecule type" value="Genomic_DNA"/>
</dbReference>
<keyword evidence="5" id="KW-0812">Transmembrane</keyword>
<keyword evidence="5" id="KW-0472">Membrane</keyword>
<dbReference type="SMART" id="SM00563">
    <property type="entry name" value="PlsC"/>
    <property type="match status" value="1"/>
</dbReference>
<comment type="pathway">
    <text evidence="1">Phospholipid metabolism; CDP-diacylglycerol biosynthesis; CDP-diacylglycerol from sn-glycerol 3-phosphate: step 2/3.</text>
</comment>
<evidence type="ECO:0000256" key="2">
    <source>
        <dbReference type="ARBA" id="ARBA00013211"/>
    </source>
</evidence>
<accession>A0A482VHR8</accession>
<feature type="transmembrane region" description="Helical" evidence="5">
    <location>
        <begin position="33"/>
        <end position="52"/>
    </location>
</feature>
<keyword evidence="4 7" id="KW-0012">Acyltransferase</keyword>
<evidence type="ECO:0000256" key="4">
    <source>
        <dbReference type="ARBA" id="ARBA00023315"/>
    </source>
</evidence>
<keyword evidence="3 7" id="KW-0808">Transferase</keyword>
<dbReference type="AlphaFoldDB" id="A0A482VHR8"/>
<evidence type="ECO:0000256" key="3">
    <source>
        <dbReference type="ARBA" id="ARBA00022679"/>
    </source>
</evidence>
<evidence type="ECO:0000313" key="7">
    <source>
        <dbReference type="EMBL" id="RZC32146.1"/>
    </source>
</evidence>
<dbReference type="CDD" id="cd07989">
    <property type="entry name" value="LPLAT_AGPAT-like"/>
    <property type="match status" value="1"/>
</dbReference>